<accession>I4ECD6</accession>
<dbReference type="Proteomes" id="UP000004221">
    <property type="component" value="Unassembled WGS sequence"/>
</dbReference>
<evidence type="ECO:0000313" key="2">
    <source>
        <dbReference type="Proteomes" id="UP000004221"/>
    </source>
</evidence>
<name>I4ECD6_9BACT</name>
<protein>
    <submittedName>
        <fullName evidence="1">Uncharacterized protein</fullName>
    </submittedName>
</protein>
<evidence type="ECO:0000313" key="1">
    <source>
        <dbReference type="EMBL" id="CCF82348.1"/>
    </source>
</evidence>
<organism evidence="1 2">
    <name type="scientific">Nitrolancea hollandica Lb</name>
    <dbReference type="NCBI Taxonomy" id="1129897"/>
    <lineage>
        <taxon>Bacteria</taxon>
        <taxon>Pseudomonadati</taxon>
        <taxon>Thermomicrobiota</taxon>
        <taxon>Thermomicrobia</taxon>
        <taxon>Sphaerobacterales</taxon>
        <taxon>Sphaerobacterineae</taxon>
        <taxon>Sphaerobacteraceae</taxon>
        <taxon>Nitrolancea</taxon>
    </lineage>
</organism>
<reference evidence="1 2" key="1">
    <citation type="journal article" date="2012" name="ISME J.">
        <title>Nitrification expanded: discovery, physiology and genomics of a nitrite-oxidizing bacterium from the phylum Chloroflexi.</title>
        <authorList>
            <person name="Sorokin D.Y."/>
            <person name="Lucker S."/>
            <person name="Vejmelkova D."/>
            <person name="Kostrikina N.A."/>
            <person name="Kleerebezem R."/>
            <person name="Rijpstra W.I."/>
            <person name="Damste J.S."/>
            <person name="Le Paslier D."/>
            <person name="Muyzer G."/>
            <person name="Wagner M."/>
            <person name="van Loosdrecht M.C."/>
            <person name="Daims H."/>
        </authorList>
    </citation>
    <scope>NUCLEOTIDE SEQUENCE [LARGE SCALE GENOMIC DNA]</scope>
    <source>
        <strain evidence="2">none</strain>
    </source>
</reference>
<comment type="caution">
    <text evidence="1">The sequence shown here is derived from an EMBL/GenBank/DDBJ whole genome shotgun (WGS) entry which is preliminary data.</text>
</comment>
<sequence>MPRSEQATVASEDVSATLEAVRVAVRKRSGYHSAAEVPPAGASSPVAEAAELAAVSAHLPVTWDTPVIGRAIAMSKRAMRLALRWYINPIIEQQNAFNDAVVRALVTLEARQEQLARRIDALDGGQRPTDE</sequence>
<keyword evidence="2" id="KW-1185">Reference proteome</keyword>
<dbReference type="RefSeq" id="WP_008474469.1">
    <property type="nucleotide sequence ID" value="NZ_CAGS01000006.1"/>
</dbReference>
<dbReference type="OrthoDB" id="160104at2"/>
<dbReference type="AlphaFoldDB" id="I4ECD6"/>
<proteinExistence type="predicted"/>
<gene>
    <name evidence="1" type="ORF">NITHO_1030002</name>
</gene>
<dbReference type="EMBL" id="CAGS01000006">
    <property type="protein sequence ID" value="CCF82348.1"/>
    <property type="molecule type" value="Genomic_DNA"/>
</dbReference>